<feature type="coiled-coil region" evidence="1">
    <location>
        <begin position="239"/>
        <end position="268"/>
    </location>
</feature>
<organism evidence="2 3">
    <name type="scientific">Pleodorina starrii</name>
    <dbReference type="NCBI Taxonomy" id="330485"/>
    <lineage>
        <taxon>Eukaryota</taxon>
        <taxon>Viridiplantae</taxon>
        <taxon>Chlorophyta</taxon>
        <taxon>core chlorophytes</taxon>
        <taxon>Chlorophyceae</taxon>
        <taxon>CS clade</taxon>
        <taxon>Chlamydomonadales</taxon>
        <taxon>Volvocaceae</taxon>
        <taxon>Pleodorina</taxon>
    </lineage>
</organism>
<dbReference type="AlphaFoldDB" id="A0A9W6C1Z8"/>
<dbReference type="Proteomes" id="UP001165080">
    <property type="component" value="Unassembled WGS sequence"/>
</dbReference>
<proteinExistence type="predicted"/>
<protein>
    <recommendedName>
        <fullName evidence="4">TolC family protein</fullName>
    </recommendedName>
</protein>
<name>A0A9W6C1Z8_9CHLO</name>
<dbReference type="SUPFAM" id="SSF56954">
    <property type="entry name" value="Outer membrane efflux proteins (OEP)"/>
    <property type="match status" value="1"/>
</dbReference>
<evidence type="ECO:0000313" key="2">
    <source>
        <dbReference type="EMBL" id="GLC62032.1"/>
    </source>
</evidence>
<dbReference type="GO" id="GO:0015562">
    <property type="term" value="F:efflux transmembrane transporter activity"/>
    <property type="evidence" value="ECO:0007669"/>
    <property type="project" value="InterPro"/>
</dbReference>
<dbReference type="InterPro" id="IPR010131">
    <property type="entry name" value="MdtP/NodT-like"/>
</dbReference>
<dbReference type="Gene3D" id="1.20.1600.10">
    <property type="entry name" value="Outer membrane efflux proteins (OEP)"/>
    <property type="match status" value="1"/>
</dbReference>
<evidence type="ECO:0000313" key="3">
    <source>
        <dbReference type="Proteomes" id="UP001165080"/>
    </source>
</evidence>
<reference evidence="2 3" key="1">
    <citation type="journal article" date="2023" name="Commun. Biol.">
        <title>Reorganization of the ancestral sex-determining regions during the evolution of trioecy in Pleodorina starrii.</title>
        <authorList>
            <person name="Takahashi K."/>
            <person name="Suzuki S."/>
            <person name="Kawai-Toyooka H."/>
            <person name="Yamamoto K."/>
            <person name="Hamaji T."/>
            <person name="Ootsuki R."/>
            <person name="Yamaguchi H."/>
            <person name="Kawachi M."/>
            <person name="Higashiyama T."/>
            <person name="Nozaki H."/>
        </authorList>
    </citation>
    <scope>NUCLEOTIDE SEQUENCE [LARGE SCALE GENOMIC DNA]</scope>
    <source>
        <strain evidence="2 3">NIES-4479</strain>
    </source>
</reference>
<evidence type="ECO:0000256" key="1">
    <source>
        <dbReference type="SAM" id="Coils"/>
    </source>
</evidence>
<dbReference type="EMBL" id="BRXU01000056">
    <property type="protein sequence ID" value="GLC62032.1"/>
    <property type="molecule type" value="Genomic_DNA"/>
</dbReference>
<accession>A0A9W6C1Z8</accession>
<dbReference type="PANTHER" id="PTHR30203">
    <property type="entry name" value="OUTER MEMBRANE CATION EFFLUX PROTEIN"/>
    <property type="match status" value="1"/>
</dbReference>
<keyword evidence="1" id="KW-0175">Coiled coil</keyword>
<gene>
    <name evidence="2" type="primary">PLESTB003041</name>
    <name evidence="2" type="ORF">PLESTB_001832100</name>
</gene>
<comment type="caution">
    <text evidence="2">The sequence shown here is derived from an EMBL/GenBank/DDBJ whole genome shotgun (WGS) entry which is preliminary data.</text>
</comment>
<evidence type="ECO:0008006" key="4">
    <source>
        <dbReference type="Google" id="ProtNLM"/>
    </source>
</evidence>
<keyword evidence="3" id="KW-1185">Reference proteome</keyword>
<dbReference type="PANTHER" id="PTHR30203:SF24">
    <property type="entry name" value="BLR4935 PROTEIN"/>
    <property type="match status" value="1"/>
</dbReference>
<sequence length="489" mass="51967">MPLRSGAGKLDRSEQCPRPGCRMKTALGLSMGAMLLLTACADTATMSKARGERAGFETVAGISRQATGAEAAWLQTPAERQAHAQRVRAIVQGKTISAEQAVQVALLNNPGLQASYADLGMSAADLWETALGPVPSVGISVSGLVSGDVTRSVEGTVASSILDAVTKKSRTRAADLEFRQAQLAAAGETLALAHETRRTWIEAVGAFEAAGLVGRAQGAADAASELATQLGETGALSRADQAREHVFNAELAAERAEARLEAQIAKEKLVRLLGLWGTGTEFYVPDSLPALPGSAPNRSNIERMALENRVDLAAGRLELEAVAARYKLNGQTRMLSDAEVAAGAEIEREDGENERSPIVDVAFSIPVYDTSGLISRRGKLEYQRSANTLAQSAINARSEARSAYTAVTGKHQIALHWRDQVLPLRREIDEQALLSYNGMLTSTFELLNDAREGLDSQLSAAEAKRDYWLAEADATAAIWGGASDNGEDE</sequence>